<dbReference type="UCSC" id="K05D4.3">
    <property type="organism name" value="c. elegans"/>
</dbReference>
<keyword evidence="2" id="KW-0675">Receptor</keyword>
<dbReference type="InterPro" id="IPR018817">
    <property type="entry name" value="7TM_GPCR_serpentine_rcpt_Srz"/>
</dbReference>
<dbReference type="KEGG" id="cel:CELE_K05D4.3"/>
<proteinExistence type="predicted"/>
<dbReference type="FunCoup" id="O17926">
    <property type="interactions" value="1"/>
</dbReference>
<keyword evidence="1" id="KW-0812">Transmembrane</keyword>
<dbReference type="WormBase" id="K05D4.3">
    <property type="protein sequence ID" value="CE33801"/>
    <property type="gene ID" value="WBGene00010588"/>
    <property type="gene designation" value="srz-14"/>
</dbReference>
<dbReference type="PhylomeDB" id="O17926"/>
<protein>
    <submittedName>
        <fullName evidence="2">Serpentine Receptor, class Z</fullName>
    </submittedName>
</protein>
<dbReference type="PANTHER" id="PTHR31720:SF3">
    <property type="entry name" value="SERPENTINE RECEPTOR, CLASS Z-RELATED"/>
    <property type="match status" value="1"/>
</dbReference>
<dbReference type="EMBL" id="BX284605">
    <property type="protein sequence ID" value="CAB07253.2"/>
    <property type="molecule type" value="Genomic_DNA"/>
</dbReference>
<dbReference type="RefSeq" id="NP_507078.2">
    <property type="nucleotide sequence ID" value="NM_074677.3"/>
</dbReference>
<dbReference type="Pfam" id="PF10325">
    <property type="entry name" value="7TM_GPCR_Srz"/>
    <property type="match status" value="1"/>
</dbReference>
<evidence type="ECO:0000256" key="1">
    <source>
        <dbReference type="SAM" id="Phobius"/>
    </source>
</evidence>
<dbReference type="PIR" id="T23352">
    <property type="entry name" value="T23352"/>
</dbReference>
<dbReference type="eggNOG" id="ENOG502R8SW">
    <property type="taxonomic scope" value="Eukaryota"/>
</dbReference>
<sequence>MEKNLSLLFSESENATVFTEVVPNGKIAVLVGTCSIVFCFIFPFYIVVFRSNRQRDRSTPIFPIIKHFYSTVVRTYILHFGFYVIVIICFALNSSTLFILVFLFLILWAAHLTMSNKVNQLLMGILAIQRFCICFHPRSENYLKITHGTLNWIVFIGYAYFLLEKVIFFLMCLRDFEAAKVFYMFSYISMHLFLLISALTYILLILNIWKKSKHLTSAKLNKPQNYIMCQFLLIIASKFINIPIFFFNRDWFAFNEGLDGYISIFLIQVSYLVCNHRNLQLFLDSLKSRNVFKLFCCPFSKSSQVGVVAQPVMRIYSTNVQ</sequence>
<dbReference type="AlphaFoldDB" id="O17926"/>
<dbReference type="OrthoDB" id="5822473at2759"/>
<feature type="transmembrane region" description="Helical" evidence="1">
    <location>
        <begin position="76"/>
        <end position="109"/>
    </location>
</feature>
<feature type="transmembrane region" description="Helical" evidence="1">
    <location>
        <begin position="182"/>
        <end position="206"/>
    </location>
</feature>
<name>O17926_CAEEL</name>
<dbReference type="Proteomes" id="UP000001940">
    <property type="component" value="Chromosome V"/>
</dbReference>
<dbReference type="PANTHER" id="PTHR31720">
    <property type="entry name" value="SERPENTINE RECEPTOR, CLASS Z-RELATED"/>
    <property type="match status" value="1"/>
</dbReference>
<evidence type="ECO:0000313" key="4">
    <source>
        <dbReference type="WormBase" id="K05D4.3"/>
    </source>
</evidence>
<dbReference type="PaxDb" id="6239-K05D4.3"/>
<gene>
    <name evidence="2 4" type="primary">srz-14</name>
    <name evidence="2" type="ORF">CELE_K05D4.3</name>
    <name evidence="4" type="ORF">K05D4.3</name>
</gene>
<evidence type="ECO:0000313" key="2">
    <source>
        <dbReference type="EMBL" id="CAB07253.2"/>
    </source>
</evidence>
<feature type="transmembrane region" description="Helical" evidence="1">
    <location>
        <begin position="258"/>
        <end position="274"/>
    </location>
</feature>
<dbReference type="CTD" id="187024"/>
<keyword evidence="1" id="KW-1133">Transmembrane helix</keyword>
<dbReference type="GeneID" id="187024"/>
<dbReference type="HOGENOM" id="CLU_056063_2_0_1"/>
<accession>O17926</accession>
<dbReference type="OMA" id="RIIRICY"/>
<dbReference type="AGR" id="WB:WBGene00010588"/>
<feature type="transmembrane region" description="Helical" evidence="1">
    <location>
        <begin position="150"/>
        <end position="170"/>
    </location>
</feature>
<organism evidence="2 3">
    <name type="scientific">Caenorhabditis elegans</name>
    <dbReference type="NCBI Taxonomy" id="6239"/>
    <lineage>
        <taxon>Eukaryota</taxon>
        <taxon>Metazoa</taxon>
        <taxon>Ecdysozoa</taxon>
        <taxon>Nematoda</taxon>
        <taxon>Chromadorea</taxon>
        <taxon>Rhabditida</taxon>
        <taxon>Rhabditina</taxon>
        <taxon>Rhabditomorpha</taxon>
        <taxon>Rhabditoidea</taxon>
        <taxon>Rhabditidae</taxon>
        <taxon>Peloderinae</taxon>
        <taxon>Caenorhabditis</taxon>
    </lineage>
</organism>
<reference evidence="2 3" key="1">
    <citation type="journal article" date="1998" name="Science">
        <title>Genome sequence of the nematode C. elegans: a platform for investigating biology.</title>
        <authorList>
            <consortium name="The C. elegans sequencing consortium"/>
            <person name="Sulson J.E."/>
            <person name="Waterston R."/>
        </authorList>
    </citation>
    <scope>NUCLEOTIDE SEQUENCE [LARGE SCALE GENOMIC DNA]</scope>
    <source>
        <strain evidence="2 3">Bristol N2</strain>
    </source>
</reference>
<evidence type="ECO:0000313" key="3">
    <source>
        <dbReference type="Proteomes" id="UP000001940"/>
    </source>
</evidence>
<dbReference type="InParanoid" id="O17926"/>
<keyword evidence="1" id="KW-0472">Membrane</keyword>
<feature type="transmembrane region" description="Helical" evidence="1">
    <location>
        <begin position="27"/>
        <end position="48"/>
    </location>
</feature>
<keyword evidence="3" id="KW-1185">Reference proteome</keyword>
<feature type="transmembrane region" description="Helical" evidence="1">
    <location>
        <begin position="226"/>
        <end position="246"/>
    </location>
</feature>